<evidence type="ECO:0000313" key="1">
    <source>
        <dbReference type="EMBL" id="CAI9555161.1"/>
    </source>
</evidence>
<sequence>MRGSHHPCAHYVEFPCDCSPSDYIGSTRMLCSDWSFVFSGTLTCLHTAMLSCSQVCQRSSGILSRLS</sequence>
<feature type="non-terminal residue" evidence="1">
    <location>
        <position position="67"/>
    </location>
</feature>
<protein>
    <submittedName>
        <fullName evidence="1">Uncharacterized protein</fullName>
    </submittedName>
</protein>
<reference evidence="1" key="1">
    <citation type="submission" date="2023-05" db="EMBL/GenBank/DDBJ databases">
        <authorList>
            <person name="Stuckert A."/>
        </authorList>
    </citation>
    <scope>NUCLEOTIDE SEQUENCE</scope>
</reference>
<accession>A0ABN9C572</accession>
<evidence type="ECO:0000313" key="2">
    <source>
        <dbReference type="Proteomes" id="UP001162483"/>
    </source>
</evidence>
<comment type="caution">
    <text evidence="1">The sequence shown here is derived from an EMBL/GenBank/DDBJ whole genome shotgun (WGS) entry which is preliminary data.</text>
</comment>
<gene>
    <name evidence="1" type="ORF">SPARVUS_LOCUS4344033</name>
</gene>
<organism evidence="1 2">
    <name type="scientific">Staurois parvus</name>
    <dbReference type="NCBI Taxonomy" id="386267"/>
    <lineage>
        <taxon>Eukaryota</taxon>
        <taxon>Metazoa</taxon>
        <taxon>Chordata</taxon>
        <taxon>Craniata</taxon>
        <taxon>Vertebrata</taxon>
        <taxon>Euteleostomi</taxon>
        <taxon>Amphibia</taxon>
        <taxon>Batrachia</taxon>
        <taxon>Anura</taxon>
        <taxon>Neobatrachia</taxon>
        <taxon>Ranoidea</taxon>
        <taxon>Ranidae</taxon>
        <taxon>Staurois</taxon>
    </lineage>
</organism>
<name>A0ABN9C572_9NEOB</name>
<dbReference type="EMBL" id="CATNWA010007968">
    <property type="protein sequence ID" value="CAI9555161.1"/>
    <property type="molecule type" value="Genomic_DNA"/>
</dbReference>
<keyword evidence="2" id="KW-1185">Reference proteome</keyword>
<proteinExistence type="predicted"/>
<dbReference type="Proteomes" id="UP001162483">
    <property type="component" value="Unassembled WGS sequence"/>
</dbReference>